<accession>A0A364K767</accession>
<dbReference type="OrthoDB" id="2157513at2"/>
<reference evidence="1 2" key="2">
    <citation type="submission" date="2018-06" db="EMBL/GenBank/DDBJ databases">
        <authorList>
            <person name="Zhirakovskaya E."/>
        </authorList>
    </citation>
    <scope>NUCLEOTIDE SEQUENCE [LARGE SCALE GENOMIC DNA]</scope>
    <source>
        <strain evidence="1 2">FBKL4.011</strain>
    </source>
</reference>
<gene>
    <name evidence="1" type="ORF">DL897_06315</name>
</gene>
<dbReference type="InterPro" id="IPR010368">
    <property type="entry name" value="Com_YlbF"/>
</dbReference>
<dbReference type="PANTHER" id="PTHR38448">
    <property type="entry name" value="REGULATORY PROTEIN YLBF-RELATED"/>
    <property type="match status" value="1"/>
</dbReference>
<dbReference type="AlphaFoldDB" id="A0A364K767"/>
<protein>
    <submittedName>
        <fullName evidence="1">Regulator</fullName>
    </submittedName>
</protein>
<evidence type="ECO:0000313" key="1">
    <source>
        <dbReference type="EMBL" id="RAL26040.1"/>
    </source>
</evidence>
<dbReference type="Proteomes" id="UP000251213">
    <property type="component" value="Unassembled WGS sequence"/>
</dbReference>
<sequence>MSEILIAAYQLADCINESEEVNNYLYYKKQLQEDQEAQKLIREFQDVKALFEEAQRFGIFHPNYHEAKEKAESFQKKLNHHPKIAAYLEAEEKLDQLLYDVSATIAHCISDTIKIPTNDPKLLGKRICR</sequence>
<comment type="caution">
    <text evidence="1">The sequence shown here is derived from an EMBL/GenBank/DDBJ whole genome shotgun (WGS) entry which is preliminary data.</text>
</comment>
<keyword evidence="2" id="KW-1185">Reference proteome</keyword>
<dbReference type="SUPFAM" id="SSF158622">
    <property type="entry name" value="YheA/YmcA-like"/>
    <property type="match status" value="1"/>
</dbReference>
<dbReference type="InterPro" id="IPR023378">
    <property type="entry name" value="YheA/YmcA-like_dom_sf"/>
</dbReference>
<dbReference type="Gene3D" id="1.20.1500.10">
    <property type="entry name" value="YheA/YmcA-like"/>
    <property type="match status" value="1"/>
</dbReference>
<dbReference type="EMBL" id="QJKK01000003">
    <property type="protein sequence ID" value="RAL26040.1"/>
    <property type="molecule type" value="Genomic_DNA"/>
</dbReference>
<evidence type="ECO:0000313" key="2">
    <source>
        <dbReference type="Proteomes" id="UP000251213"/>
    </source>
</evidence>
<reference evidence="1 2" key="1">
    <citation type="submission" date="2018-06" db="EMBL/GenBank/DDBJ databases">
        <title>Thermoflavimicrobium daqus sp. nov., a thermophilic microbe isolated from Moutai-flavour Daqu.</title>
        <authorList>
            <person name="Wang X."/>
            <person name="Zhou H."/>
        </authorList>
    </citation>
    <scope>NUCLEOTIDE SEQUENCE [LARGE SCALE GENOMIC DNA]</scope>
    <source>
        <strain evidence="1 2">FBKL4.011</strain>
    </source>
</reference>
<dbReference type="InterPro" id="IPR052767">
    <property type="entry name" value="Bact_com_dev_regulator"/>
</dbReference>
<proteinExistence type="predicted"/>
<name>A0A364K767_9BACL</name>
<organism evidence="1 2">
    <name type="scientific">Thermoflavimicrobium daqui</name>
    <dbReference type="NCBI Taxonomy" id="2137476"/>
    <lineage>
        <taxon>Bacteria</taxon>
        <taxon>Bacillati</taxon>
        <taxon>Bacillota</taxon>
        <taxon>Bacilli</taxon>
        <taxon>Bacillales</taxon>
        <taxon>Thermoactinomycetaceae</taxon>
        <taxon>Thermoflavimicrobium</taxon>
    </lineage>
</organism>
<dbReference type="PANTHER" id="PTHR38448:SF2">
    <property type="entry name" value="REGULATORY PROTEIN YLBF"/>
    <property type="match status" value="1"/>
</dbReference>
<dbReference type="Pfam" id="PF06133">
    <property type="entry name" value="Com_YlbF"/>
    <property type="match status" value="1"/>
</dbReference>